<dbReference type="EMBL" id="JANGAC010000003">
    <property type="protein sequence ID" value="MCQ4922639.1"/>
    <property type="molecule type" value="Genomic_DNA"/>
</dbReference>
<dbReference type="RefSeq" id="WP_256310835.1">
    <property type="nucleotide sequence ID" value="NZ_JANGAC010000003.1"/>
</dbReference>
<evidence type="ECO:0000313" key="5">
    <source>
        <dbReference type="Proteomes" id="UP001524478"/>
    </source>
</evidence>
<dbReference type="InterPro" id="IPR038404">
    <property type="entry name" value="TRAP_DctP_sf"/>
</dbReference>
<reference evidence="4 5" key="1">
    <citation type="submission" date="2022-06" db="EMBL/GenBank/DDBJ databases">
        <title>Isolation of gut microbiota from human fecal samples.</title>
        <authorList>
            <person name="Pamer E.G."/>
            <person name="Barat B."/>
            <person name="Waligurski E."/>
            <person name="Medina S."/>
            <person name="Paddock L."/>
            <person name="Mostad J."/>
        </authorList>
    </citation>
    <scope>NUCLEOTIDE SEQUENCE [LARGE SCALE GENOMIC DNA]</scope>
    <source>
        <strain evidence="4 5">DFI.7.95</strain>
    </source>
</reference>
<dbReference type="Pfam" id="PF03480">
    <property type="entry name" value="DctP"/>
    <property type="match status" value="1"/>
</dbReference>
<gene>
    <name evidence="4" type="ORF">NE686_06065</name>
</gene>
<dbReference type="PANTHER" id="PTHR33376:SF7">
    <property type="entry name" value="C4-DICARBOXYLATE-BINDING PROTEIN DCTB"/>
    <property type="match status" value="1"/>
</dbReference>
<keyword evidence="2" id="KW-0813">Transport</keyword>
<evidence type="ECO:0000313" key="4">
    <source>
        <dbReference type="EMBL" id="MCQ4922639.1"/>
    </source>
</evidence>
<accession>A0ABT1S854</accession>
<comment type="similarity">
    <text evidence="1">Belongs to the bacterial solute-binding protein 7 family.</text>
</comment>
<organism evidence="4 5">
    <name type="scientific">Tissierella carlieri</name>
    <dbReference type="NCBI Taxonomy" id="689904"/>
    <lineage>
        <taxon>Bacteria</taxon>
        <taxon>Bacillati</taxon>
        <taxon>Bacillota</taxon>
        <taxon>Tissierellia</taxon>
        <taxon>Tissierellales</taxon>
        <taxon>Tissierellaceae</taxon>
        <taxon>Tissierella</taxon>
    </lineage>
</organism>
<evidence type="ECO:0000256" key="1">
    <source>
        <dbReference type="ARBA" id="ARBA00009023"/>
    </source>
</evidence>
<dbReference type="CDD" id="cd13676">
    <property type="entry name" value="PBP2_TRAP_DctP2_like"/>
    <property type="match status" value="1"/>
</dbReference>
<proteinExistence type="inferred from homology"/>
<sequence length="339" mass="38299">MNKKYVFPCLLLAIAIMTGGIFYKENHNRKNPSSTGPIVIRLAHVTNEVSPIHLSSVYFKEILEERSGGKFEVQVFPNSQLGGDRQAVEGVSIGSLNATFPGTAVLAGFEPKFMVGDLPFIFKTREAAYEAFDNELGVELNKLLEPLDLVNLGYGETGYRHITNNKKPITSPDDLKGIQIRTMENQIHMASFSQWGANPTPISFSELFTALQQNTIDAQENPLQIISSSRFYEVQDYLSLTGHFFASGSLLFNKEFVDNLPEDLNKLLNECAKEMIAYERELTQKMEKEYLDELRNAGMKINELTPEQKDLFIEAAQPVYEQFEEMLGESLIELAKRYN</sequence>
<evidence type="ECO:0000256" key="3">
    <source>
        <dbReference type="ARBA" id="ARBA00022729"/>
    </source>
</evidence>
<comment type="caution">
    <text evidence="4">The sequence shown here is derived from an EMBL/GenBank/DDBJ whole genome shotgun (WGS) entry which is preliminary data.</text>
</comment>
<evidence type="ECO:0000256" key="2">
    <source>
        <dbReference type="ARBA" id="ARBA00022448"/>
    </source>
</evidence>
<dbReference type="InterPro" id="IPR004682">
    <property type="entry name" value="TRAP_DctP"/>
</dbReference>
<dbReference type="PANTHER" id="PTHR33376">
    <property type="match status" value="1"/>
</dbReference>
<dbReference type="Proteomes" id="UP001524478">
    <property type="component" value="Unassembled WGS sequence"/>
</dbReference>
<dbReference type="Gene3D" id="3.40.190.170">
    <property type="entry name" value="Bacterial extracellular solute-binding protein, family 7"/>
    <property type="match status" value="1"/>
</dbReference>
<dbReference type="NCBIfam" id="NF037995">
    <property type="entry name" value="TRAP_S1"/>
    <property type="match status" value="1"/>
</dbReference>
<keyword evidence="5" id="KW-1185">Reference proteome</keyword>
<dbReference type="NCBIfam" id="TIGR00787">
    <property type="entry name" value="dctP"/>
    <property type="match status" value="1"/>
</dbReference>
<protein>
    <submittedName>
        <fullName evidence="4">DctP family TRAP transporter solute-binding subunit</fullName>
    </submittedName>
</protein>
<dbReference type="SUPFAM" id="SSF53850">
    <property type="entry name" value="Periplasmic binding protein-like II"/>
    <property type="match status" value="1"/>
</dbReference>
<name>A0ABT1S854_9FIRM</name>
<dbReference type="PIRSF" id="PIRSF006470">
    <property type="entry name" value="DctB"/>
    <property type="match status" value="1"/>
</dbReference>
<dbReference type="InterPro" id="IPR018389">
    <property type="entry name" value="DctP_fam"/>
</dbReference>
<keyword evidence="3" id="KW-0732">Signal</keyword>